<evidence type="ECO:0000256" key="3">
    <source>
        <dbReference type="ARBA" id="ARBA00022679"/>
    </source>
</evidence>
<dbReference type="EMBL" id="CABHNW010000020">
    <property type="protein sequence ID" value="VUX32386.1"/>
    <property type="molecule type" value="Genomic_DNA"/>
</dbReference>
<dbReference type="GO" id="GO:0008610">
    <property type="term" value="P:lipid biosynthetic process"/>
    <property type="evidence" value="ECO:0007669"/>
    <property type="project" value="InterPro"/>
</dbReference>
<feature type="active site" evidence="6">
    <location>
        <position position="364"/>
    </location>
</feature>
<reference evidence="8 9" key="1">
    <citation type="submission" date="2019-07" db="EMBL/GenBank/DDBJ databases">
        <authorList>
            <person name="Hibberd C M."/>
            <person name="Gehrig L. J."/>
            <person name="Chang H.-W."/>
            <person name="Venkatesh S."/>
        </authorList>
    </citation>
    <scope>NUCLEOTIDE SEQUENCE [LARGE SCALE GENOMIC DNA]</scope>
    <source>
        <strain evidence="8">Blautia_luti_SSTS_Bg7063</strain>
    </source>
</reference>
<dbReference type="EC" id="2.1.1.79" evidence="8"/>
<dbReference type="Pfam" id="PF02353">
    <property type="entry name" value="CMAS"/>
    <property type="match status" value="1"/>
</dbReference>
<keyword evidence="3 8" id="KW-0808">Transferase</keyword>
<dbReference type="AlphaFoldDB" id="A0A564VID8"/>
<keyword evidence="2 8" id="KW-0489">Methyltransferase</keyword>
<keyword evidence="5" id="KW-0443">Lipid metabolism</keyword>
<proteinExistence type="inferred from homology"/>
<dbReference type="InterPro" id="IPR050723">
    <property type="entry name" value="CFA/CMAS"/>
</dbReference>
<dbReference type="InterPro" id="IPR029063">
    <property type="entry name" value="SAM-dependent_MTases_sf"/>
</dbReference>
<evidence type="ECO:0000256" key="5">
    <source>
        <dbReference type="ARBA" id="ARBA00023098"/>
    </source>
</evidence>
<evidence type="ECO:0000256" key="4">
    <source>
        <dbReference type="ARBA" id="ARBA00022691"/>
    </source>
</evidence>
<evidence type="ECO:0000313" key="9">
    <source>
        <dbReference type="Proteomes" id="UP000408482"/>
    </source>
</evidence>
<organism evidence="8 9">
    <name type="scientific">Blautia luti</name>
    <dbReference type="NCBI Taxonomy" id="89014"/>
    <lineage>
        <taxon>Bacteria</taxon>
        <taxon>Bacillati</taxon>
        <taxon>Bacillota</taxon>
        <taxon>Clostridia</taxon>
        <taxon>Lachnospirales</taxon>
        <taxon>Lachnospiraceae</taxon>
        <taxon>Blautia</taxon>
    </lineage>
</organism>
<evidence type="ECO:0000256" key="1">
    <source>
        <dbReference type="ARBA" id="ARBA00010815"/>
    </source>
</evidence>
<dbReference type="SUPFAM" id="SSF53335">
    <property type="entry name" value="S-adenosyl-L-methionine-dependent methyltransferases"/>
    <property type="match status" value="1"/>
</dbReference>
<dbReference type="GO" id="GO:0032259">
    <property type="term" value="P:methylation"/>
    <property type="evidence" value="ECO:0007669"/>
    <property type="project" value="UniProtKB-KW"/>
</dbReference>
<evidence type="ECO:0000256" key="2">
    <source>
        <dbReference type="ARBA" id="ARBA00022603"/>
    </source>
</evidence>
<evidence type="ECO:0000256" key="6">
    <source>
        <dbReference type="PIRSR" id="PIRSR003085-1"/>
    </source>
</evidence>
<gene>
    <name evidence="8" type="primary">cfa</name>
    <name evidence="8" type="ORF">RSSSTS7063_02461</name>
</gene>
<evidence type="ECO:0000313" key="8">
    <source>
        <dbReference type="EMBL" id="VUX32386.1"/>
    </source>
</evidence>
<dbReference type="Proteomes" id="UP000408482">
    <property type="component" value="Unassembled WGS sequence"/>
</dbReference>
<dbReference type="InterPro" id="IPR057206">
    <property type="entry name" value="DUF7884"/>
</dbReference>
<keyword evidence="4" id="KW-0949">S-adenosyl-L-methionine</keyword>
<protein>
    <submittedName>
        <fullName evidence="8">Cyclopropane-fatty-acyl-phospholipid synthase</fullName>
        <ecNumber evidence="8">2.1.1.79</ecNumber>
    </submittedName>
</protein>
<dbReference type="PIRSF" id="PIRSF003085">
    <property type="entry name" value="CMAS"/>
    <property type="match status" value="1"/>
</dbReference>
<dbReference type="CDD" id="cd02440">
    <property type="entry name" value="AdoMet_MTases"/>
    <property type="match status" value="1"/>
</dbReference>
<dbReference type="GO" id="GO:0008825">
    <property type="term" value="F:cyclopropane-fatty-acyl-phospholipid synthase activity"/>
    <property type="evidence" value="ECO:0007669"/>
    <property type="project" value="UniProtKB-EC"/>
</dbReference>
<dbReference type="PANTHER" id="PTHR43667:SF1">
    <property type="entry name" value="CYCLOPROPANE-FATTY-ACYL-PHOSPHOLIPID SYNTHASE"/>
    <property type="match status" value="1"/>
</dbReference>
<dbReference type="Gene3D" id="3.40.50.150">
    <property type="entry name" value="Vaccinia Virus protein VP39"/>
    <property type="match status" value="1"/>
</dbReference>
<name>A0A564VID8_9FIRM</name>
<dbReference type="PANTHER" id="PTHR43667">
    <property type="entry name" value="CYCLOPROPANE-FATTY-ACYL-PHOSPHOLIPID SYNTHASE"/>
    <property type="match status" value="1"/>
</dbReference>
<keyword evidence="9" id="KW-1185">Reference proteome</keyword>
<accession>A0A564VID8</accession>
<evidence type="ECO:0000259" key="7">
    <source>
        <dbReference type="Pfam" id="PF25371"/>
    </source>
</evidence>
<dbReference type="Pfam" id="PF25371">
    <property type="entry name" value="DUF7884"/>
    <property type="match status" value="1"/>
</dbReference>
<comment type="similarity">
    <text evidence="1">Belongs to the CFA/CMAS family.</text>
</comment>
<feature type="domain" description="DUF7884" evidence="7">
    <location>
        <begin position="15"/>
        <end position="97"/>
    </location>
</feature>
<dbReference type="InterPro" id="IPR003333">
    <property type="entry name" value="CMAS"/>
</dbReference>
<dbReference type="RefSeq" id="WP_144092816.1">
    <property type="nucleotide sequence ID" value="NZ_CABHNW010000020.1"/>
</dbReference>
<sequence>MFETLQEKTEEKAMVQFLERFTDYPFLVKFKNSEHHIGEGEPTFTVNFKKAIPLADLMKSTSLALGEAYMRGDLDIEGNLYEALDHFLGQMGKFSTNESALKKIMFSSTSKKNQEKEVTSHYDIGNDFYKLWLDETMSYSCGYFIHEDDTLYQAQVNKVDYILKKLHLEEGMSLLDIGCGWGFLLIEAAKKYKVHGTGITLSHEQYAEFQRRIKDQGLEDYLTVELMDYRDLPKKEYQFDRVVSVGMLEHVGRDNYQLFLDCVEKVLKPGGLFLLHFISALKEHPGDPWVKKYIFPGGTVPSLREILNHMAEDNFHTLDIENLRLHYNKTLLHWEKNFRDNIEKEKTMFDEEFLRMWDLYLSACAATFHNGIIDLHQILMTKGVNNDLPMTRWYSLKFF</sequence>